<reference evidence="1 2" key="1">
    <citation type="submission" date="2013-03" db="EMBL/GenBank/DDBJ databases">
        <title>The Genome Sequence of Acinetobacter tandoii CIP 107469.</title>
        <authorList>
            <consortium name="The Broad Institute Genome Sequencing Platform"/>
            <consortium name="The Broad Institute Genome Sequencing Center for Infectious Disease"/>
            <person name="Cerqueira G."/>
            <person name="Feldgarden M."/>
            <person name="Courvalin P."/>
            <person name="Perichon B."/>
            <person name="Grillot-Courvalin C."/>
            <person name="Clermont D."/>
            <person name="Rocha E."/>
            <person name="Yoon E.-J."/>
            <person name="Nemec A."/>
            <person name="Walker B."/>
            <person name="Young S.K."/>
            <person name="Zeng Q."/>
            <person name="Gargeya S."/>
            <person name="Fitzgerald M."/>
            <person name="Haas B."/>
            <person name="Abouelleil A."/>
            <person name="Alvarado L."/>
            <person name="Arachchi H.M."/>
            <person name="Berlin A.M."/>
            <person name="Chapman S.B."/>
            <person name="Dewar J."/>
            <person name="Goldberg J."/>
            <person name="Griggs A."/>
            <person name="Gujja S."/>
            <person name="Hansen M."/>
            <person name="Howarth C."/>
            <person name="Imamovic A."/>
            <person name="Larimer J."/>
            <person name="McCowan C."/>
            <person name="Murphy C."/>
            <person name="Neiman D."/>
            <person name="Pearson M."/>
            <person name="Priest M."/>
            <person name="Roberts A."/>
            <person name="Saif S."/>
            <person name="Shea T."/>
            <person name="Sisk P."/>
            <person name="Sykes S."/>
            <person name="Wortman J."/>
            <person name="Nusbaum C."/>
            <person name="Birren B."/>
        </authorList>
    </citation>
    <scope>NUCLEOTIDE SEQUENCE [LARGE SCALE GENOMIC DNA]</scope>
    <source>
        <strain evidence="1 2">CIP 107469</strain>
    </source>
</reference>
<evidence type="ECO:0000313" key="1">
    <source>
        <dbReference type="EMBL" id="EOR08232.1"/>
    </source>
</evidence>
<name>R9B1E0_9GAMM</name>
<comment type="caution">
    <text evidence="1">The sequence shown here is derived from an EMBL/GenBank/DDBJ whole genome shotgun (WGS) entry which is preliminary data.</text>
</comment>
<dbReference type="Proteomes" id="UP000016201">
    <property type="component" value="Unassembled WGS sequence"/>
</dbReference>
<keyword evidence="2" id="KW-1185">Reference proteome</keyword>
<sequence length="92" mass="10198">MYRLYSNNKSKNVTGVTGLLRAFSPPRNTVYALPHKTFSLPVTGVTGICTRAHAGKNSHLLILFNLIPFKYFPARGKHPVTPVTPVTTIDFK</sequence>
<evidence type="ECO:0000313" key="2">
    <source>
        <dbReference type="Proteomes" id="UP000016201"/>
    </source>
</evidence>
<proteinExistence type="predicted"/>
<accession>R9B1E0</accession>
<dbReference type="AlphaFoldDB" id="R9B1E0"/>
<protein>
    <submittedName>
        <fullName evidence="1">Uncharacterized protein</fullName>
    </submittedName>
</protein>
<organism evidence="1 2">
    <name type="scientific">Acinetobacter tandoii DSM 14970 = CIP 107469</name>
    <dbReference type="NCBI Taxonomy" id="1120927"/>
    <lineage>
        <taxon>Bacteria</taxon>
        <taxon>Pseudomonadati</taxon>
        <taxon>Pseudomonadota</taxon>
        <taxon>Gammaproteobacteria</taxon>
        <taxon>Moraxellales</taxon>
        <taxon>Moraxellaceae</taxon>
        <taxon>Acinetobacter</taxon>
    </lineage>
</organism>
<gene>
    <name evidence="1" type="ORF">I593_01587</name>
</gene>
<dbReference type="EMBL" id="AQFM01000036">
    <property type="protein sequence ID" value="EOR08232.1"/>
    <property type="molecule type" value="Genomic_DNA"/>
</dbReference>